<name>A0ABN1C5X0_9PSEU</name>
<accession>A0ABN1C5X0</accession>
<dbReference type="Proteomes" id="UP001500220">
    <property type="component" value="Unassembled WGS sequence"/>
</dbReference>
<reference evidence="1 2" key="1">
    <citation type="journal article" date="2019" name="Int. J. Syst. Evol. Microbiol.">
        <title>The Global Catalogue of Microorganisms (GCM) 10K type strain sequencing project: providing services to taxonomists for standard genome sequencing and annotation.</title>
        <authorList>
            <consortium name="The Broad Institute Genomics Platform"/>
            <consortium name="The Broad Institute Genome Sequencing Center for Infectious Disease"/>
            <person name="Wu L."/>
            <person name="Ma J."/>
        </authorList>
    </citation>
    <scope>NUCLEOTIDE SEQUENCE [LARGE SCALE GENOMIC DNA]</scope>
    <source>
        <strain evidence="1 2">JCM 10664</strain>
    </source>
</reference>
<comment type="caution">
    <text evidence="1">The sequence shown here is derived from an EMBL/GenBank/DDBJ whole genome shotgun (WGS) entry which is preliminary data.</text>
</comment>
<organism evidence="1 2">
    <name type="scientific">Saccharopolyspora thermophila</name>
    <dbReference type="NCBI Taxonomy" id="89367"/>
    <lineage>
        <taxon>Bacteria</taxon>
        <taxon>Bacillati</taxon>
        <taxon>Actinomycetota</taxon>
        <taxon>Actinomycetes</taxon>
        <taxon>Pseudonocardiales</taxon>
        <taxon>Pseudonocardiaceae</taxon>
        <taxon>Saccharopolyspora</taxon>
    </lineage>
</organism>
<dbReference type="EMBL" id="BAAAHC010000005">
    <property type="protein sequence ID" value="GAA0512199.1"/>
    <property type="molecule type" value="Genomic_DNA"/>
</dbReference>
<sequence length="64" mass="6947">MSAVGNLDQALAQVVDQTTAALTILTAVQDAWDERGLALASALDGTQTRTRWSCWPDTKRSLTR</sequence>
<evidence type="ECO:0000313" key="2">
    <source>
        <dbReference type="Proteomes" id="UP001500220"/>
    </source>
</evidence>
<protein>
    <submittedName>
        <fullName evidence="1">Uncharacterized protein</fullName>
    </submittedName>
</protein>
<keyword evidence="2" id="KW-1185">Reference proteome</keyword>
<gene>
    <name evidence="1" type="ORF">GCM10009545_12770</name>
</gene>
<proteinExistence type="predicted"/>
<evidence type="ECO:0000313" key="1">
    <source>
        <dbReference type="EMBL" id="GAA0512199.1"/>
    </source>
</evidence>